<dbReference type="Proteomes" id="UP000327157">
    <property type="component" value="Chromosome 3"/>
</dbReference>
<reference evidence="1 2" key="3">
    <citation type="submission" date="2019-11" db="EMBL/GenBank/DDBJ databases">
        <title>A de novo genome assembly of a pear dwarfing rootstock.</title>
        <authorList>
            <person name="Wang F."/>
            <person name="Wang J."/>
            <person name="Li S."/>
            <person name="Zhang Y."/>
            <person name="Fang M."/>
            <person name="Ma L."/>
            <person name="Zhao Y."/>
            <person name="Jiang S."/>
        </authorList>
    </citation>
    <scope>NUCLEOTIDE SEQUENCE [LARGE SCALE GENOMIC DNA]</scope>
    <source>
        <strain evidence="1">S2</strain>
        <tissue evidence="1">Leaf</tissue>
    </source>
</reference>
<accession>A0A5N5GM05</accession>
<proteinExistence type="predicted"/>
<reference evidence="2" key="2">
    <citation type="submission" date="2019-10" db="EMBL/GenBank/DDBJ databases">
        <title>A de novo genome assembly of a pear dwarfing rootstock.</title>
        <authorList>
            <person name="Wang F."/>
            <person name="Wang J."/>
            <person name="Li S."/>
            <person name="Zhang Y."/>
            <person name="Fang M."/>
            <person name="Ma L."/>
            <person name="Zhao Y."/>
            <person name="Jiang S."/>
        </authorList>
    </citation>
    <scope>NUCLEOTIDE SEQUENCE [LARGE SCALE GENOMIC DNA]</scope>
</reference>
<organism evidence="1 2">
    <name type="scientific">Pyrus ussuriensis x Pyrus communis</name>
    <dbReference type="NCBI Taxonomy" id="2448454"/>
    <lineage>
        <taxon>Eukaryota</taxon>
        <taxon>Viridiplantae</taxon>
        <taxon>Streptophyta</taxon>
        <taxon>Embryophyta</taxon>
        <taxon>Tracheophyta</taxon>
        <taxon>Spermatophyta</taxon>
        <taxon>Magnoliopsida</taxon>
        <taxon>eudicotyledons</taxon>
        <taxon>Gunneridae</taxon>
        <taxon>Pentapetalae</taxon>
        <taxon>rosids</taxon>
        <taxon>fabids</taxon>
        <taxon>Rosales</taxon>
        <taxon>Rosaceae</taxon>
        <taxon>Amygdaloideae</taxon>
        <taxon>Maleae</taxon>
        <taxon>Pyrus</taxon>
    </lineage>
</organism>
<comment type="caution">
    <text evidence="1">The sequence shown here is derived from an EMBL/GenBank/DDBJ whole genome shotgun (WGS) entry which is preliminary data.</text>
</comment>
<dbReference type="AlphaFoldDB" id="A0A5N5GM05"/>
<gene>
    <name evidence="1" type="ORF">D8674_021489</name>
</gene>
<keyword evidence="2" id="KW-1185">Reference proteome</keyword>
<evidence type="ECO:0000313" key="1">
    <source>
        <dbReference type="EMBL" id="KAB2614901.1"/>
    </source>
</evidence>
<protein>
    <submittedName>
        <fullName evidence="1">S ribonuclease</fullName>
    </submittedName>
</protein>
<reference evidence="1 2" key="1">
    <citation type="submission" date="2019-09" db="EMBL/GenBank/DDBJ databases">
        <authorList>
            <person name="Ou C."/>
        </authorList>
    </citation>
    <scope>NUCLEOTIDE SEQUENCE [LARGE SCALE GENOMIC DNA]</scope>
    <source>
        <strain evidence="1">S2</strain>
        <tissue evidence="1">Leaf</tissue>
    </source>
</reference>
<dbReference type="EMBL" id="SMOL01000402">
    <property type="protein sequence ID" value="KAB2614901.1"/>
    <property type="molecule type" value="Genomic_DNA"/>
</dbReference>
<evidence type="ECO:0000313" key="2">
    <source>
        <dbReference type="Proteomes" id="UP000327157"/>
    </source>
</evidence>
<sequence length="80" mass="8970">MSTSQQPAIITIVASSPDSPPVLPIMNSDHHHIIYVIENTTIILQIPSLRNGDALRKTPYERLHWNPKTATECTKVAYSF</sequence>
<name>A0A5N5GM05_9ROSA</name>